<dbReference type="HOGENOM" id="CLU_1609926_0_0_4"/>
<feature type="signal peptide" evidence="1">
    <location>
        <begin position="1"/>
        <end position="20"/>
    </location>
</feature>
<keyword evidence="3" id="KW-1185">Reference proteome</keyword>
<dbReference type="PROSITE" id="PS51257">
    <property type="entry name" value="PROKAR_LIPOPROTEIN"/>
    <property type="match status" value="1"/>
</dbReference>
<reference evidence="2 3" key="1">
    <citation type="journal article" date="2014" name="Syst. Appl. Microbiol.">
        <title>Complete genomes of freshwater sulfur oxidizers Sulfuricella denitrificans skB26 and Sulfuritalea hydrogenivorans sk43H: genetic insights into the sulfur oxidation pathway of betaproteobacteria.</title>
        <authorList>
            <person name="Watanabe T."/>
            <person name="Kojima H."/>
            <person name="Fukui M."/>
        </authorList>
    </citation>
    <scope>NUCLEOTIDE SEQUENCE [LARGE SCALE GENOMIC DNA]</scope>
    <source>
        <strain evidence="2">DSM22779</strain>
    </source>
</reference>
<sequence>MLRPCPSLVLVLALILTSCADTPVAPPKIERLGAEQLEASLPQPAAAMPLQQIVALSRLGIPAEELIGRITASGSRYRLSASQIVDLARDGVPLAVLDHMVASERTHIFDDMAADVERREKLCLDRIEQELRHCRAQIPMQWFPGQNPFMNCLPPTAGWPHWRCL</sequence>
<evidence type="ECO:0000313" key="3">
    <source>
        <dbReference type="Proteomes" id="UP000031637"/>
    </source>
</evidence>
<dbReference type="EMBL" id="AP012547">
    <property type="protein sequence ID" value="BAO28987.1"/>
    <property type="molecule type" value="Genomic_DNA"/>
</dbReference>
<dbReference type="STRING" id="1223802.SUTH_01187"/>
<evidence type="ECO:0000313" key="2">
    <source>
        <dbReference type="EMBL" id="BAO28987.1"/>
    </source>
</evidence>
<organism evidence="2 3">
    <name type="scientific">Sulfuritalea hydrogenivorans sk43H</name>
    <dbReference type="NCBI Taxonomy" id="1223802"/>
    <lineage>
        <taxon>Bacteria</taxon>
        <taxon>Pseudomonadati</taxon>
        <taxon>Pseudomonadota</taxon>
        <taxon>Betaproteobacteria</taxon>
        <taxon>Nitrosomonadales</taxon>
        <taxon>Sterolibacteriaceae</taxon>
        <taxon>Sulfuritalea</taxon>
    </lineage>
</organism>
<feature type="chain" id="PRO_5004796239" description="Lipoprotein" evidence="1">
    <location>
        <begin position="21"/>
        <end position="165"/>
    </location>
</feature>
<dbReference type="AlphaFoldDB" id="W0SDH4"/>
<accession>W0SDH4</accession>
<name>W0SDH4_9PROT</name>
<evidence type="ECO:0008006" key="4">
    <source>
        <dbReference type="Google" id="ProtNLM"/>
    </source>
</evidence>
<evidence type="ECO:0000256" key="1">
    <source>
        <dbReference type="SAM" id="SignalP"/>
    </source>
</evidence>
<dbReference type="Proteomes" id="UP000031637">
    <property type="component" value="Chromosome"/>
</dbReference>
<proteinExistence type="predicted"/>
<keyword evidence="1" id="KW-0732">Signal</keyword>
<gene>
    <name evidence="2" type="ORF">SUTH_01187</name>
</gene>
<dbReference type="RefSeq" id="WP_148312861.1">
    <property type="nucleotide sequence ID" value="NZ_AP012547.1"/>
</dbReference>
<protein>
    <recommendedName>
        <fullName evidence="4">Lipoprotein</fullName>
    </recommendedName>
</protein>
<dbReference type="KEGG" id="shd:SUTH_01187"/>